<dbReference type="HOGENOM" id="CLU_029960_1_0_2"/>
<name>A0B9E7_METTP</name>
<reference evidence="4 5" key="1">
    <citation type="submission" date="2006-10" db="EMBL/GenBank/DDBJ databases">
        <title>Complete sequence of Methanosaeta thermophila PT.</title>
        <authorList>
            <consortium name="US DOE Joint Genome Institute"/>
            <person name="Copeland A."/>
            <person name="Lucas S."/>
            <person name="Lapidus A."/>
            <person name="Barry K."/>
            <person name="Detter J.C."/>
            <person name="Glavina del Rio T."/>
            <person name="Hammon N."/>
            <person name="Israni S."/>
            <person name="Pitluck S."/>
            <person name="Chain P."/>
            <person name="Malfatti S."/>
            <person name="Shin M."/>
            <person name="Vergez L."/>
            <person name="Schmutz J."/>
            <person name="Larimer F."/>
            <person name="Land M."/>
            <person name="Hauser L."/>
            <person name="Kyrpides N."/>
            <person name="Kim E."/>
            <person name="Smith K.S."/>
            <person name="Ingram-Smith C."/>
            <person name="Richardson P."/>
        </authorList>
    </citation>
    <scope>NUCLEOTIDE SEQUENCE [LARGE SCALE GENOMIC DNA]</scope>
    <source>
        <strain evidence="5">DSM 6194 / JCM 14653 / NBRC 101360 / PT</strain>
    </source>
</reference>
<feature type="binding site" evidence="2">
    <location>
        <position position="81"/>
    </location>
    <ligand>
        <name>Zn(2+)</name>
        <dbReference type="ChEBI" id="CHEBI:29105"/>
    </ligand>
</feature>
<dbReference type="Proteomes" id="UP000000674">
    <property type="component" value="Chromosome"/>
</dbReference>
<feature type="binding site" evidence="2">
    <location>
        <position position="7"/>
    </location>
    <ligand>
        <name>Zn(2+)</name>
        <dbReference type="ChEBI" id="CHEBI:29105"/>
    </ligand>
</feature>
<dbReference type="STRING" id="349307.Mthe_1550"/>
<dbReference type="GO" id="GO:0008108">
    <property type="term" value="F:UDP-glucose:hexose-1-phosphate uridylyltransferase activity"/>
    <property type="evidence" value="ECO:0007669"/>
    <property type="project" value="InterPro"/>
</dbReference>
<dbReference type="InterPro" id="IPR001937">
    <property type="entry name" value="GalP_UDPtransf1"/>
</dbReference>
<keyword evidence="2" id="KW-0862">Zinc</keyword>
<sequence>MRASKECPFCPGNEEMTPKAVAVYRDDGVFVDGETRIRGWWARCIPNMYPAMVPDPDAPTPEWMAMPARGGHEVIIESPDHESSPAIFDDEKIIRMIRVYADRYRYHTDRGSSYVSIFKNWGREAGASLSHTHTQLIALPMIPPLLMREVSAISSMPSCPYCNIAEREASSERLIFREGVWICIAPFYSQTPYEMWILPCKHISSILEMSDSMRLELGRSMKKALQRLSVLLNDPPYNYMIFQMSSNYHLNIRIQPAISKIAGFEKNTGIYINPVSPEQAASELRSVL</sequence>
<evidence type="ECO:0000256" key="1">
    <source>
        <dbReference type="PIRSR" id="PIRSR000808-1"/>
    </source>
</evidence>
<evidence type="ECO:0000313" key="4">
    <source>
        <dbReference type="EMBL" id="ABK15321.1"/>
    </source>
</evidence>
<keyword evidence="4" id="KW-0548">Nucleotidyltransferase</keyword>
<dbReference type="SUPFAM" id="SSF54197">
    <property type="entry name" value="HIT-like"/>
    <property type="match status" value="2"/>
</dbReference>
<organism evidence="4 5">
    <name type="scientific">Methanothrix thermoacetophila (strain DSM 6194 / JCM 14653 / NBRC 101360 / PT)</name>
    <name type="common">Methanosaeta thermophila</name>
    <dbReference type="NCBI Taxonomy" id="349307"/>
    <lineage>
        <taxon>Archaea</taxon>
        <taxon>Methanobacteriati</taxon>
        <taxon>Methanobacteriota</taxon>
        <taxon>Stenosarchaea group</taxon>
        <taxon>Methanomicrobia</taxon>
        <taxon>Methanotrichales</taxon>
        <taxon>Methanotrichaceae</taxon>
        <taxon>Methanothrix</taxon>
    </lineage>
</organism>
<protein>
    <submittedName>
        <fullName evidence="4">Sulfate adenylyltransferase</fullName>
    </submittedName>
</protein>
<evidence type="ECO:0000256" key="2">
    <source>
        <dbReference type="PIRSR" id="PIRSR000808-3"/>
    </source>
</evidence>
<gene>
    <name evidence="4" type="ordered locus">Mthe_1550</name>
</gene>
<feature type="binding site" evidence="2">
    <location>
        <position position="10"/>
    </location>
    <ligand>
        <name>Zn(2+)</name>
        <dbReference type="ChEBI" id="CHEBI:29105"/>
    </ligand>
</feature>
<dbReference type="InterPro" id="IPR036265">
    <property type="entry name" value="HIT-like_sf"/>
</dbReference>
<dbReference type="Gene3D" id="3.30.428.10">
    <property type="entry name" value="HIT-like"/>
    <property type="match status" value="2"/>
</dbReference>
<dbReference type="PANTHER" id="PTHR42763:SF2">
    <property type="entry name" value="ADP-GLUCOSE PHOSPHORYLASE"/>
    <property type="match status" value="1"/>
</dbReference>
<dbReference type="InterPro" id="IPR032576">
    <property type="entry name" value="DUF4921"/>
</dbReference>
<proteinExistence type="predicted"/>
<keyword evidence="5" id="KW-1185">Reference proteome</keyword>
<dbReference type="AlphaFoldDB" id="A0B9E7"/>
<dbReference type="KEGG" id="mtp:Mthe_1550"/>
<dbReference type="InterPro" id="IPR053177">
    <property type="entry name" value="ADP-glucose_phosphorylase"/>
</dbReference>
<dbReference type="EMBL" id="CP000477">
    <property type="protein sequence ID" value="ABK15321.1"/>
    <property type="molecule type" value="Genomic_DNA"/>
</dbReference>
<dbReference type="GO" id="GO:0006012">
    <property type="term" value="P:galactose metabolic process"/>
    <property type="evidence" value="ECO:0007669"/>
    <property type="project" value="InterPro"/>
</dbReference>
<keyword evidence="2" id="KW-0479">Metal-binding</keyword>
<evidence type="ECO:0000313" key="5">
    <source>
        <dbReference type="Proteomes" id="UP000000674"/>
    </source>
</evidence>
<evidence type="ECO:0000259" key="3">
    <source>
        <dbReference type="Pfam" id="PF16268"/>
    </source>
</evidence>
<feature type="binding site" evidence="2">
    <location>
        <position position="131"/>
    </location>
    <ligand>
        <name>Zn(2+)</name>
        <dbReference type="ChEBI" id="CHEBI:29105"/>
    </ligand>
</feature>
<comment type="cofactor">
    <cofactor evidence="2">
        <name>Zn(2+)</name>
        <dbReference type="ChEBI" id="CHEBI:29105"/>
    </cofactor>
    <text evidence="2">Binds 1 zinc ion per subunit.</text>
</comment>
<dbReference type="Pfam" id="PF16268">
    <property type="entry name" value="DUF4921"/>
    <property type="match status" value="1"/>
</dbReference>
<accession>A0B9E7</accession>
<feature type="active site" description="Tele-UMP-histidine intermediate" evidence="1">
    <location>
        <position position="133"/>
    </location>
</feature>
<dbReference type="GO" id="GO:0008270">
    <property type="term" value="F:zinc ion binding"/>
    <property type="evidence" value="ECO:0007669"/>
    <property type="project" value="InterPro"/>
</dbReference>
<keyword evidence="4" id="KW-0808">Transferase</keyword>
<dbReference type="PANTHER" id="PTHR42763">
    <property type="entry name" value="ADP-GLUCOSE PHOSPHORYLASE"/>
    <property type="match status" value="1"/>
</dbReference>
<dbReference type="PIRSF" id="PIRSF000808">
    <property type="entry name" value="GalT"/>
    <property type="match status" value="1"/>
</dbReference>
<feature type="domain" description="DUF4921" evidence="3">
    <location>
        <begin position="99"/>
        <end position="282"/>
    </location>
</feature>